<proteinExistence type="predicted"/>
<dbReference type="EMBL" id="PP551948">
    <property type="protein sequence ID" value="XAI98138.1"/>
    <property type="molecule type" value="Genomic_DNA"/>
</dbReference>
<organism evidence="1 2">
    <name type="scientific">Pseudomonas phage UNO-G1W1</name>
    <dbReference type="NCBI Taxonomy" id="3136609"/>
    <lineage>
        <taxon>Viruses</taxon>
        <taxon>Duplodnaviria</taxon>
        <taxon>Heunggongvirae</taxon>
        <taxon>Uroviricota</taxon>
        <taxon>Caudoviricetes</taxon>
        <taxon>Vandenendeviridae</taxon>
        <taxon>Gorskivirinae</taxon>
        <taxon>Omahavirus</taxon>
        <taxon>Omahavirus UNOG1W1</taxon>
    </lineage>
</organism>
<sequence length="209" mass="24077">MPYFSAISRLVKQNLQFRFQEWYSRKLFEVNLNFEIRADAEFGQLHDHTLITKEFVVANHANNLYTITNIHSSLLFLCLSLRRYLVRSRSTFGTLTRLFGPAKGFLILFIVLSNPLMSGSLYVELLAVCGVLNEDQVYRTVRADSRLYTNTVRAVTCLNTLFQFVNHIEDLSLCNHFVSPVWYVGHSTPFLPFVNPYTKEKPPTASVRG</sequence>
<evidence type="ECO:0000313" key="2">
    <source>
        <dbReference type="Proteomes" id="UP001447006"/>
    </source>
</evidence>
<name>A0AAX4QLR2_9CAUD</name>
<protein>
    <submittedName>
        <fullName evidence="1">Uncharacterized protein</fullName>
    </submittedName>
</protein>
<dbReference type="Proteomes" id="UP001447006">
    <property type="component" value="Segment"/>
</dbReference>
<accession>A0AAX4QLR2</accession>
<evidence type="ECO:0000313" key="1">
    <source>
        <dbReference type="EMBL" id="XAI98138.1"/>
    </source>
</evidence>
<reference evidence="1 2" key="1">
    <citation type="submission" date="2024-03" db="EMBL/GenBank/DDBJ databases">
        <title>Complete Genome Sequence of a Pseudomonas fluorescens Bacteriophage UNO-G1W1 isolated from freshwater ice in Nebraska.</title>
        <authorList>
            <person name="Neville A.J."/>
            <person name="Schulze T.T."/>
            <person name="Davis P.H."/>
        </authorList>
    </citation>
    <scope>NUCLEOTIDE SEQUENCE [LARGE SCALE GENOMIC DNA]</scope>
</reference>
<keyword evidence="2" id="KW-1185">Reference proteome</keyword>
<gene>
    <name evidence="1" type="ORF">ISREJYDI_CDS0070</name>
</gene>